<feature type="transmembrane region" description="Helical" evidence="12">
    <location>
        <begin position="263"/>
        <end position="285"/>
    </location>
</feature>
<comment type="caution">
    <text evidence="14">The sequence shown here is derived from an EMBL/GenBank/DDBJ whole genome shotgun (WGS) entry which is preliminary data.</text>
</comment>
<keyword evidence="8" id="KW-0067">ATP-binding</keyword>
<dbReference type="OrthoDB" id="772719at2759"/>
<dbReference type="PROSITE" id="PS51450">
    <property type="entry name" value="LRR"/>
    <property type="match status" value="2"/>
</dbReference>
<keyword evidence="7" id="KW-0547">Nucleotide-binding</keyword>
<evidence type="ECO:0000256" key="5">
    <source>
        <dbReference type="ARBA" id="ARBA00022729"/>
    </source>
</evidence>
<evidence type="ECO:0000259" key="13">
    <source>
        <dbReference type="PROSITE" id="PS50011"/>
    </source>
</evidence>
<dbReference type="GO" id="GO:0004674">
    <property type="term" value="F:protein serine/threonine kinase activity"/>
    <property type="evidence" value="ECO:0000318"/>
    <property type="project" value="GO_Central"/>
</dbReference>
<dbReference type="InterPro" id="IPR001611">
    <property type="entry name" value="Leu-rich_rpt"/>
</dbReference>
<dbReference type="InterPro" id="IPR000719">
    <property type="entry name" value="Prot_kinase_dom"/>
</dbReference>
<dbReference type="FunFam" id="3.80.10.10:FF:000722">
    <property type="entry name" value="Leucine-rich repeat receptor-like protein kinase"/>
    <property type="match status" value="1"/>
</dbReference>
<evidence type="ECO:0000256" key="11">
    <source>
        <dbReference type="SAM" id="MobiDB-lite"/>
    </source>
</evidence>
<dbReference type="GO" id="GO:0005524">
    <property type="term" value="F:ATP binding"/>
    <property type="evidence" value="ECO:0007669"/>
    <property type="project" value="UniProtKB-KW"/>
</dbReference>
<dbReference type="Pfam" id="PF00560">
    <property type="entry name" value="LRR_1"/>
    <property type="match status" value="2"/>
</dbReference>
<dbReference type="InterPro" id="IPR032675">
    <property type="entry name" value="LRR_dom_sf"/>
</dbReference>
<dbReference type="Gene3D" id="3.30.200.20">
    <property type="entry name" value="Phosphorylase Kinase, domain 1"/>
    <property type="match status" value="1"/>
</dbReference>
<keyword evidence="2" id="KW-0597">Phosphoprotein</keyword>
<organism evidence="14 15">
    <name type="scientific">Lactuca sativa</name>
    <name type="common">Garden lettuce</name>
    <dbReference type="NCBI Taxonomy" id="4236"/>
    <lineage>
        <taxon>Eukaryota</taxon>
        <taxon>Viridiplantae</taxon>
        <taxon>Streptophyta</taxon>
        <taxon>Embryophyta</taxon>
        <taxon>Tracheophyta</taxon>
        <taxon>Spermatophyta</taxon>
        <taxon>Magnoliopsida</taxon>
        <taxon>eudicotyledons</taxon>
        <taxon>Gunneridae</taxon>
        <taxon>Pentapetalae</taxon>
        <taxon>asterids</taxon>
        <taxon>campanulids</taxon>
        <taxon>Asterales</taxon>
        <taxon>Asteraceae</taxon>
        <taxon>Cichorioideae</taxon>
        <taxon>Cichorieae</taxon>
        <taxon>Lactucinae</taxon>
        <taxon>Lactuca</taxon>
    </lineage>
</organism>
<keyword evidence="4 12" id="KW-0812">Transmembrane</keyword>
<proteinExistence type="predicted"/>
<dbReference type="Gramene" id="rna-gnl|WGS:NBSK|LSAT_1X52980_mrna">
    <property type="protein sequence ID" value="cds-PLY83358.1"/>
    <property type="gene ID" value="gene-LSAT_1X52980"/>
</dbReference>
<name>A0A9R1WLX8_LACSA</name>
<keyword evidence="5" id="KW-0732">Signal</keyword>
<dbReference type="Proteomes" id="UP000235145">
    <property type="component" value="Unassembled WGS sequence"/>
</dbReference>
<dbReference type="Pfam" id="PF07714">
    <property type="entry name" value="PK_Tyr_Ser-Thr"/>
    <property type="match status" value="1"/>
</dbReference>
<keyword evidence="3" id="KW-0433">Leucine-rich repeat</keyword>
<evidence type="ECO:0000256" key="1">
    <source>
        <dbReference type="ARBA" id="ARBA00004167"/>
    </source>
</evidence>
<keyword evidence="15" id="KW-1185">Reference proteome</keyword>
<evidence type="ECO:0000256" key="12">
    <source>
        <dbReference type="SAM" id="Phobius"/>
    </source>
</evidence>
<feature type="region of interest" description="Disordered" evidence="11">
    <location>
        <begin position="1"/>
        <end position="26"/>
    </location>
</feature>
<evidence type="ECO:0000256" key="3">
    <source>
        <dbReference type="ARBA" id="ARBA00022614"/>
    </source>
</evidence>
<dbReference type="PANTHER" id="PTHR48007:SF40">
    <property type="entry name" value="SERINE-THREONINE_TYROSINE-PROTEIN KINASE CATALYTIC DOMAIN-CONTAINING PROTEIN"/>
    <property type="match status" value="1"/>
</dbReference>
<keyword evidence="9 12" id="KW-1133">Transmembrane helix</keyword>
<dbReference type="Gene3D" id="3.80.10.10">
    <property type="entry name" value="Ribonuclease Inhibitor"/>
    <property type="match status" value="1"/>
</dbReference>
<feature type="transmembrane region" description="Helical" evidence="12">
    <location>
        <begin position="36"/>
        <end position="55"/>
    </location>
</feature>
<evidence type="ECO:0000256" key="2">
    <source>
        <dbReference type="ARBA" id="ARBA00022553"/>
    </source>
</evidence>
<dbReference type="GO" id="GO:0005886">
    <property type="term" value="C:plasma membrane"/>
    <property type="evidence" value="ECO:0000318"/>
    <property type="project" value="GO_Central"/>
</dbReference>
<dbReference type="InterPro" id="IPR001245">
    <property type="entry name" value="Ser-Thr/Tyr_kinase_cat_dom"/>
</dbReference>
<protein>
    <recommendedName>
        <fullName evidence="13">Protein kinase domain-containing protein</fullName>
    </recommendedName>
</protein>
<feature type="compositionally biased region" description="Polar residues" evidence="11">
    <location>
        <begin position="1"/>
        <end position="13"/>
    </location>
</feature>
<keyword evidence="6" id="KW-0677">Repeat</keyword>
<gene>
    <name evidence="14" type="ORF">LSAT_V11C100021670</name>
</gene>
<dbReference type="FunFam" id="3.30.200.20:FF:000307">
    <property type="entry name" value="pollen receptor-like kinase 1"/>
    <property type="match status" value="1"/>
</dbReference>
<dbReference type="Gene3D" id="1.10.510.10">
    <property type="entry name" value="Transferase(Phosphotransferase) domain 1"/>
    <property type="match status" value="1"/>
</dbReference>
<evidence type="ECO:0000256" key="8">
    <source>
        <dbReference type="ARBA" id="ARBA00022840"/>
    </source>
</evidence>
<evidence type="ECO:0000313" key="14">
    <source>
        <dbReference type="EMBL" id="KAJ0226438.1"/>
    </source>
</evidence>
<dbReference type="PROSITE" id="PS50011">
    <property type="entry name" value="PROTEIN_KINASE_DOM"/>
    <property type="match status" value="1"/>
</dbReference>
<dbReference type="PANTHER" id="PTHR48007">
    <property type="entry name" value="LEUCINE-RICH REPEAT RECEPTOR-LIKE PROTEIN KINASE PXC1"/>
    <property type="match status" value="1"/>
</dbReference>
<sequence>MSFITIHSSTHNCPPQSQLPPPSSVHHHPAATMVHIARFYQVLIIQLMLTMFMFVKSDIVTREFYDEERNSLIPFRDSMKSNFNLHGNWTGPPCRTNMSRWMGIGCTNSHITHLTLESINLSGSLPVAFLQNITFLSKLNLNNNSISGDLPTLTNLTNLESVFLSGNRFSGPIPSDYLDLPKLTTLELQENEITGTIPPFNQESLTSLNLSYNKLSGQIPETKILQRFGISSFDHNTGLCGKPLETPCPFSPPPKDKKKTLKIWSVALIAAAAAIVPFFVILLLFCCYKRFQEKAAKKQEVIEENPNEGVAKAQWSRSTDDPEKTKDLEFFDKHKPVFDLDDLLRSSAEVLGNGKLGTTYKATLESGMVVAVKRMKEMNSLSKKEFIQQMQILGKLKHQNLVEVVSFYYSKEEKLIIHEFIQNGSLFELLHENRGFARVPLEWTTRVEIMMDVAKGLIFLEQSLSSQKVAHGNLKSSNVLINFTEETESVQAKLTDYGYFPLLPSQRSSEKLAIGKCPEFVEGKKMTNKADVYCFGVLLLEVITGKVPGDNDNNNQEDLLDWVRGVLNSDWSMDIFDLEILGEKERHEDMLKLAELALDCTHISPERRPKMTQILIRLQEIHQSQVVNIEVNS</sequence>
<accession>A0A9R1WLX8</accession>
<evidence type="ECO:0000256" key="4">
    <source>
        <dbReference type="ARBA" id="ARBA00022692"/>
    </source>
</evidence>
<dbReference type="InterPro" id="IPR046959">
    <property type="entry name" value="PRK1-6/SRF4-like"/>
</dbReference>
<comment type="subcellular location">
    <subcellularLocation>
        <location evidence="1">Membrane</location>
        <topology evidence="1">Single-pass membrane protein</topology>
    </subcellularLocation>
</comment>
<keyword evidence="10 12" id="KW-0472">Membrane</keyword>
<evidence type="ECO:0000313" key="15">
    <source>
        <dbReference type="Proteomes" id="UP000235145"/>
    </source>
</evidence>
<feature type="domain" description="Protein kinase" evidence="13">
    <location>
        <begin position="345"/>
        <end position="625"/>
    </location>
</feature>
<evidence type="ECO:0000256" key="9">
    <source>
        <dbReference type="ARBA" id="ARBA00022989"/>
    </source>
</evidence>
<dbReference type="EMBL" id="NBSK02000001">
    <property type="protein sequence ID" value="KAJ0226438.1"/>
    <property type="molecule type" value="Genomic_DNA"/>
</dbReference>
<dbReference type="SUPFAM" id="SSF56112">
    <property type="entry name" value="Protein kinase-like (PK-like)"/>
    <property type="match status" value="1"/>
</dbReference>
<evidence type="ECO:0000256" key="10">
    <source>
        <dbReference type="ARBA" id="ARBA00023136"/>
    </source>
</evidence>
<dbReference type="AlphaFoldDB" id="A0A9R1WLX8"/>
<evidence type="ECO:0000256" key="6">
    <source>
        <dbReference type="ARBA" id="ARBA00022737"/>
    </source>
</evidence>
<dbReference type="SUPFAM" id="SSF52058">
    <property type="entry name" value="L domain-like"/>
    <property type="match status" value="1"/>
</dbReference>
<evidence type="ECO:0000256" key="7">
    <source>
        <dbReference type="ARBA" id="ARBA00022741"/>
    </source>
</evidence>
<reference evidence="14 15" key="1">
    <citation type="journal article" date="2017" name="Nat. Commun.">
        <title>Genome assembly with in vitro proximity ligation data and whole-genome triplication in lettuce.</title>
        <authorList>
            <person name="Reyes-Chin-Wo S."/>
            <person name="Wang Z."/>
            <person name="Yang X."/>
            <person name="Kozik A."/>
            <person name="Arikit S."/>
            <person name="Song C."/>
            <person name="Xia L."/>
            <person name="Froenicke L."/>
            <person name="Lavelle D.O."/>
            <person name="Truco M.J."/>
            <person name="Xia R."/>
            <person name="Zhu S."/>
            <person name="Xu C."/>
            <person name="Xu H."/>
            <person name="Xu X."/>
            <person name="Cox K."/>
            <person name="Korf I."/>
            <person name="Meyers B.C."/>
            <person name="Michelmore R.W."/>
        </authorList>
    </citation>
    <scope>NUCLEOTIDE SEQUENCE [LARGE SCALE GENOMIC DNA]</scope>
    <source>
        <strain evidence="15">cv. Salinas</strain>
        <tissue evidence="14">Seedlings</tissue>
    </source>
</reference>
<dbReference type="InterPro" id="IPR011009">
    <property type="entry name" value="Kinase-like_dom_sf"/>
</dbReference>